<name>A0ABR7WDX2_9ACTN</name>
<gene>
    <name evidence="1" type="ORF">IDF66_14345</name>
</gene>
<dbReference type="InterPro" id="IPR046288">
    <property type="entry name" value="DUF6325"/>
</dbReference>
<proteinExistence type="predicted"/>
<reference evidence="1 2" key="1">
    <citation type="submission" date="2020-09" db="EMBL/GenBank/DDBJ databases">
        <title>Novel species in genus Gordonia.</title>
        <authorList>
            <person name="Zhang G."/>
        </authorList>
    </citation>
    <scope>NUCLEOTIDE SEQUENCE [LARGE SCALE GENOMIC DNA]</scope>
    <source>
        <strain evidence="1 2">ON-33</strain>
    </source>
</reference>
<dbReference type="EMBL" id="JACWMS010000002">
    <property type="protein sequence ID" value="MBD1320761.1"/>
    <property type="molecule type" value="Genomic_DNA"/>
</dbReference>
<dbReference type="Pfam" id="PF19850">
    <property type="entry name" value="DUF6325"/>
    <property type="match status" value="1"/>
</dbReference>
<accession>A0ABR7WDX2</accession>
<dbReference type="RefSeq" id="WP_190267353.1">
    <property type="nucleotide sequence ID" value="NZ_BAABAD010000004.1"/>
</dbReference>
<evidence type="ECO:0000313" key="2">
    <source>
        <dbReference type="Proteomes" id="UP000602395"/>
    </source>
</evidence>
<keyword evidence="2" id="KW-1185">Reference proteome</keyword>
<comment type="caution">
    <text evidence="1">The sequence shown here is derived from an EMBL/GenBank/DDBJ whole genome shotgun (WGS) entry which is preliminary data.</text>
</comment>
<sequence>MADRAELGPIDYIVVELPDDTTTLIDQMIAEFAGIMATGSMRILDLVAISVDATGTVDVTEVEGVEDPRSADFVTSLAEILALEDVENIATAVTPGRSAIVIVWEYLCARPLVTLAQRSGSQIIAQGRIPTGAVVAALATEPPG</sequence>
<evidence type="ECO:0000313" key="1">
    <source>
        <dbReference type="EMBL" id="MBD1320761.1"/>
    </source>
</evidence>
<protein>
    <submittedName>
        <fullName evidence="1">DUF1269 domain-containing protein</fullName>
    </submittedName>
</protein>
<organism evidence="1 2">
    <name type="scientific">Gordonia hankookensis</name>
    <dbReference type="NCBI Taxonomy" id="589403"/>
    <lineage>
        <taxon>Bacteria</taxon>
        <taxon>Bacillati</taxon>
        <taxon>Actinomycetota</taxon>
        <taxon>Actinomycetes</taxon>
        <taxon>Mycobacteriales</taxon>
        <taxon>Gordoniaceae</taxon>
        <taxon>Gordonia</taxon>
    </lineage>
</organism>
<dbReference type="Proteomes" id="UP000602395">
    <property type="component" value="Unassembled WGS sequence"/>
</dbReference>